<reference evidence="1" key="2">
    <citation type="journal article" date="2021" name="Genome Biol. Evol.">
        <title>Developing a high-quality reference genome for a parasitic bivalve with doubly uniparental inheritance (Bivalvia: Unionida).</title>
        <authorList>
            <person name="Smith C.H."/>
        </authorList>
    </citation>
    <scope>NUCLEOTIDE SEQUENCE</scope>
    <source>
        <strain evidence="1">CHS0354</strain>
        <tissue evidence="1">Mantle</tissue>
    </source>
</reference>
<proteinExistence type="predicted"/>
<dbReference type="AlphaFoldDB" id="A0AAE0STG0"/>
<name>A0AAE0STG0_9BIVA</name>
<gene>
    <name evidence="1" type="ORF">CHS0354_029416</name>
</gene>
<accession>A0AAE0STG0</accession>
<sequence length="110" mass="12208">MKASHENQFRRVSSVEQGPTTPCLLKKQAARWVQHVEVVLNQTQSDEPVHLLPSDDINVINIGTTIKGQTIAAIKVMKSVKSHWIDSLQAEVLKVHITTPGSAKELDFVD</sequence>
<evidence type="ECO:0000313" key="1">
    <source>
        <dbReference type="EMBL" id="KAK3597845.1"/>
    </source>
</evidence>
<keyword evidence="2" id="KW-1185">Reference proteome</keyword>
<dbReference type="Proteomes" id="UP001195483">
    <property type="component" value="Unassembled WGS sequence"/>
</dbReference>
<evidence type="ECO:0000313" key="2">
    <source>
        <dbReference type="Proteomes" id="UP001195483"/>
    </source>
</evidence>
<organism evidence="1 2">
    <name type="scientific">Potamilus streckersoni</name>
    <dbReference type="NCBI Taxonomy" id="2493646"/>
    <lineage>
        <taxon>Eukaryota</taxon>
        <taxon>Metazoa</taxon>
        <taxon>Spiralia</taxon>
        <taxon>Lophotrochozoa</taxon>
        <taxon>Mollusca</taxon>
        <taxon>Bivalvia</taxon>
        <taxon>Autobranchia</taxon>
        <taxon>Heteroconchia</taxon>
        <taxon>Palaeoheterodonta</taxon>
        <taxon>Unionida</taxon>
        <taxon>Unionoidea</taxon>
        <taxon>Unionidae</taxon>
        <taxon>Ambleminae</taxon>
        <taxon>Lampsilini</taxon>
        <taxon>Potamilus</taxon>
    </lineage>
</organism>
<dbReference type="EMBL" id="JAEAOA010001763">
    <property type="protein sequence ID" value="KAK3597845.1"/>
    <property type="molecule type" value="Genomic_DNA"/>
</dbReference>
<reference evidence="1" key="1">
    <citation type="journal article" date="2021" name="Genome Biol. Evol.">
        <title>A High-Quality Reference Genome for a Parasitic Bivalve with Doubly Uniparental Inheritance (Bivalvia: Unionida).</title>
        <authorList>
            <person name="Smith C.H."/>
        </authorList>
    </citation>
    <scope>NUCLEOTIDE SEQUENCE</scope>
    <source>
        <strain evidence="1">CHS0354</strain>
    </source>
</reference>
<comment type="caution">
    <text evidence="1">The sequence shown here is derived from an EMBL/GenBank/DDBJ whole genome shotgun (WGS) entry which is preliminary data.</text>
</comment>
<reference evidence="1" key="3">
    <citation type="submission" date="2023-05" db="EMBL/GenBank/DDBJ databases">
        <authorList>
            <person name="Smith C.H."/>
        </authorList>
    </citation>
    <scope>NUCLEOTIDE SEQUENCE</scope>
    <source>
        <strain evidence="1">CHS0354</strain>
        <tissue evidence="1">Mantle</tissue>
    </source>
</reference>
<protein>
    <submittedName>
        <fullName evidence="1">Uncharacterized protein</fullName>
    </submittedName>
</protein>